<feature type="binding site" evidence="5">
    <location>
        <position position="143"/>
    </location>
    <ligand>
        <name>S-adenosyl-L-methionine</name>
        <dbReference type="ChEBI" id="CHEBI:59789"/>
    </ligand>
</feature>
<evidence type="ECO:0000256" key="1">
    <source>
        <dbReference type="ARBA" id="ARBA00022603"/>
    </source>
</evidence>
<dbReference type="PANTHER" id="PTHR18895:SF74">
    <property type="entry name" value="MTRF1L RELEASE FACTOR GLUTAMINE METHYLTRANSFERASE"/>
    <property type="match status" value="1"/>
</dbReference>
<dbReference type="CDD" id="cd02440">
    <property type="entry name" value="AdoMet_MTases"/>
    <property type="match status" value="1"/>
</dbReference>
<evidence type="ECO:0000313" key="9">
    <source>
        <dbReference type="Proteomes" id="UP000002297"/>
    </source>
</evidence>
<reference evidence="8 9" key="1">
    <citation type="journal article" date="2010" name="J. Bacteriol.">
        <title>The complete genome sequence of Croceibacter atlanticus HTCC2559T.</title>
        <authorList>
            <person name="Oh H.M."/>
            <person name="Kang I."/>
            <person name="Ferriera S."/>
            <person name="Giovannoni S.J."/>
            <person name="Cho J.C."/>
        </authorList>
    </citation>
    <scope>NUCLEOTIDE SEQUENCE [LARGE SCALE GENOMIC DNA]</scope>
    <source>
        <strain evidence="9">ATCC BAA-628 / HTCC2559 / KCTC 12090</strain>
    </source>
</reference>
<dbReference type="InterPro" id="IPR007848">
    <property type="entry name" value="Small_mtfrase_dom"/>
</dbReference>
<accession>A3U8V4</accession>
<comment type="caution">
    <text evidence="5">Lacks conserved residue(s) required for the propagation of feature annotation.</text>
</comment>
<name>A3U8V4_CROAH</name>
<dbReference type="GeneID" id="89453626"/>
<dbReference type="InterPro" id="IPR002052">
    <property type="entry name" value="DNA_methylase_N6_adenine_CS"/>
</dbReference>
<comment type="similarity">
    <text evidence="5">Belongs to the protein N5-glutamine methyltransferase family. PrmC subfamily.</text>
</comment>
<feature type="binding site" evidence="5">
    <location>
        <position position="186"/>
    </location>
    <ligand>
        <name>S-adenosyl-L-methionine</name>
        <dbReference type="ChEBI" id="CHEBI:59789"/>
    </ligand>
</feature>
<evidence type="ECO:0000256" key="3">
    <source>
        <dbReference type="ARBA" id="ARBA00022691"/>
    </source>
</evidence>
<dbReference type="RefSeq" id="WP_013187625.1">
    <property type="nucleotide sequence ID" value="NC_014230.1"/>
</dbReference>
<keyword evidence="9" id="KW-1185">Reference proteome</keyword>
<evidence type="ECO:0000313" key="8">
    <source>
        <dbReference type="EMBL" id="EAP86240.1"/>
    </source>
</evidence>
<evidence type="ECO:0000256" key="2">
    <source>
        <dbReference type="ARBA" id="ARBA00022679"/>
    </source>
</evidence>
<dbReference type="NCBIfam" id="TIGR03534">
    <property type="entry name" value="RF_mod_PrmC"/>
    <property type="match status" value="1"/>
</dbReference>
<dbReference type="KEGG" id="cat:CA2559_09408"/>
<dbReference type="PROSITE" id="PS00092">
    <property type="entry name" value="N6_MTASE"/>
    <property type="match status" value="1"/>
</dbReference>
<comment type="catalytic activity">
    <reaction evidence="4 5">
        <text>L-glutaminyl-[peptide chain release factor] + S-adenosyl-L-methionine = N(5)-methyl-L-glutaminyl-[peptide chain release factor] + S-adenosyl-L-homocysteine + H(+)</text>
        <dbReference type="Rhea" id="RHEA:42896"/>
        <dbReference type="Rhea" id="RHEA-COMP:10271"/>
        <dbReference type="Rhea" id="RHEA-COMP:10272"/>
        <dbReference type="ChEBI" id="CHEBI:15378"/>
        <dbReference type="ChEBI" id="CHEBI:30011"/>
        <dbReference type="ChEBI" id="CHEBI:57856"/>
        <dbReference type="ChEBI" id="CHEBI:59789"/>
        <dbReference type="ChEBI" id="CHEBI:61891"/>
        <dbReference type="EC" id="2.1.1.297"/>
    </reaction>
</comment>
<dbReference type="eggNOG" id="COG2890">
    <property type="taxonomic scope" value="Bacteria"/>
</dbReference>
<dbReference type="InterPro" id="IPR040758">
    <property type="entry name" value="PrmC_N"/>
</dbReference>
<evidence type="ECO:0000256" key="5">
    <source>
        <dbReference type="HAMAP-Rule" id="MF_02126"/>
    </source>
</evidence>
<organism evidence="8 9">
    <name type="scientific">Croceibacter atlanticus (strain ATCC BAA-628 / JCM 21780 / CIP 108009 / IAM 15332 / KCTC 12090 / HTCC2559)</name>
    <dbReference type="NCBI Taxonomy" id="216432"/>
    <lineage>
        <taxon>Bacteria</taxon>
        <taxon>Pseudomonadati</taxon>
        <taxon>Bacteroidota</taxon>
        <taxon>Flavobacteriia</taxon>
        <taxon>Flavobacteriales</taxon>
        <taxon>Flavobacteriaceae</taxon>
        <taxon>Croceibacter</taxon>
    </lineage>
</organism>
<dbReference type="HOGENOM" id="CLU_018398_3_2_10"/>
<dbReference type="PANTHER" id="PTHR18895">
    <property type="entry name" value="HEMK METHYLTRANSFERASE"/>
    <property type="match status" value="1"/>
</dbReference>
<sequence>MTISTLKHTIQEELKDVYPVQEIHNFFVLLSEAYLKMSRLDIVMNPDTVVSAAILANFTEAFKRLKVFEPIQYIIGETEFFDLNFKVTPDVLIPRPETEDLVRWIIQDQHKTNLDVLDLCTGSGCIAISLSKYLKDATVSALDISTSALAIAKENAENNNTNIHFLLKDILASDSLPQHYDVIVSNPPYVRNLEKDLMSNNVLEHEPHLALFVEDDNPLIFYNKIISLSKTHLKPNGTLYLEINEFLGEATQALLDSDSFTNIELKKDIFGKDRMLKATLTL</sequence>
<protein>
    <recommendedName>
        <fullName evidence="5">Release factor glutamine methyltransferase</fullName>
        <shortName evidence="5">RF MTase</shortName>
        <ecNumber evidence="5">2.1.1.297</ecNumber>
    </recommendedName>
    <alternativeName>
        <fullName evidence="5">N5-glutamine methyltransferase PrmC</fullName>
    </alternativeName>
    <alternativeName>
        <fullName evidence="5">Protein-(glutamine-N5) MTase PrmC</fullName>
    </alternativeName>
    <alternativeName>
        <fullName evidence="5">Protein-glutamine N-methyltransferase PrmC</fullName>
    </alternativeName>
</protein>
<dbReference type="Pfam" id="PF05175">
    <property type="entry name" value="MTS"/>
    <property type="match status" value="1"/>
</dbReference>
<evidence type="ECO:0000256" key="4">
    <source>
        <dbReference type="ARBA" id="ARBA00048391"/>
    </source>
</evidence>
<dbReference type="EC" id="2.1.1.297" evidence="5"/>
<keyword evidence="3 5" id="KW-0949">S-adenosyl-L-methionine</keyword>
<dbReference type="NCBIfam" id="TIGR00536">
    <property type="entry name" value="hemK_fam"/>
    <property type="match status" value="1"/>
</dbReference>
<dbReference type="Gene3D" id="1.10.8.10">
    <property type="entry name" value="DNA helicase RuvA subunit, C-terminal domain"/>
    <property type="match status" value="1"/>
</dbReference>
<gene>
    <name evidence="5" type="primary">prmC</name>
    <name evidence="8" type="ordered locus">CA2559_09408</name>
</gene>
<comment type="function">
    <text evidence="5">Methylates the class 1 translation termination release factors RF1/PrfA and RF2/PrfB on the glutamine residue of the universally conserved GGQ motif.</text>
</comment>
<dbReference type="InterPro" id="IPR019874">
    <property type="entry name" value="RF_methyltr_PrmC"/>
</dbReference>
<feature type="binding site" evidence="5">
    <location>
        <begin position="186"/>
        <end position="189"/>
    </location>
    <ligand>
        <name>substrate</name>
    </ligand>
</feature>
<evidence type="ECO:0000259" key="7">
    <source>
        <dbReference type="Pfam" id="PF17827"/>
    </source>
</evidence>
<keyword evidence="2 5" id="KW-0808">Transferase</keyword>
<dbReference type="STRING" id="216432.CA2559_09408"/>
<dbReference type="AlphaFoldDB" id="A3U8V4"/>
<dbReference type="SUPFAM" id="SSF53335">
    <property type="entry name" value="S-adenosyl-L-methionine-dependent methyltransferases"/>
    <property type="match status" value="1"/>
</dbReference>
<evidence type="ECO:0000259" key="6">
    <source>
        <dbReference type="Pfam" id="PF05175"/>
    </source>
</evidence>
<dbReference type="OrthoDB" id="9800643at2"/>
<dbReference type="EMBL" id="CP002046">
    <property type="protein sequence ID" value="EAP86240.1"/>
    <property type="molecule type" value="Genomic_DNA"/>
</dbReference>
<feature type="domain" description="Methyltransferase small" evidence="6">
    <location>
        <begin position="112"/>
        <end position="196"/>
    </location>
</feature>
<dbReference type="Pfam" id="PF17827">
    <property type="entry name" value="PrmC_N"/>
    <property type="match status" value="1"/>
</dbReference>
<dbReference type="InterPro" id="IPR050320">
    <property type="entry name" value="N5-glutamine_MTase"/>
</dbReference>
<dbReference type="Proteomes" id="UP000002297">
    <property type="component" value="Chromosome"/>
</dbReference>
<dbReference type="GO" id="GO:0003676">
    <property type="term" value="F:nucleic acid binding"/>
    <property type="evidence" value="ECO:0007669"/>
    <property type="project" value="InterPro"/>
</dbReference>
<dbReference type="GO" id="GO:0102559">
    <property type="term" value="F:peptide chain release factor N(5)-glutamine methyltransferase activity"/>
    <property type="evidence" value="ECO:0007669"/>
    <property type="project" value="UniProtKB-EC"/>
</dbReference>
<dbReference type="Gene3D" id="3.40.50.150">
    <property type="entry name" value="Vaccinia Virus protein VP39"/>
    <property type="match status" value="1"/>
</dbReference>
<dbReference type="HAMAP" id="MF_02126">
    <property type="entry name" value="RF_methyltr_PrmC"/>
    <property type="match status" value="1"/>
</dbReference>
<dbReference type="InterPro" id="IPR029063">
    <property type="entry name" value="SAM-dependent_MTases_sf"/>
</dbReference>
<keyword evidence="1 5" id="KW-0489">Methyltransferase</keyword>
<proteinExistence type="inferred from homology"/>
<dbReference type="GO" id="GO:0032259">
    <property type="term" value="P:methylation"/>
    <property type="evidence" value="ECO:0007669"/>
    <property type="project" value="UniProtKB-KW"/>
</dbReference>
<dbReference type="InterPro" id="IPR004556">
    <property type="entry name" value="HemK-like"/>
</dbReference>
<feature type="domain" description="Release factor glutamine methyltransferase N-terminal" evidence="7">
    <location>
        <begin position="29"/>
        <end position="76"/>
    </location>
</feature>